<organism evidence="2 3">
    <name type="scientific">Labilibaculum filiforme</name>
    <dbReference type="NCBI Taxonomy" id="1940526"/>
    <lineage>
        <taxon>Bacteria</taxon>
        <taxon>Pseudomonadati</taxon>
        <taxon>Bacteroidota</taxon>
        <taxon>Bacteroidia</taxon>
        <taxon>Marinilabiliales</taxon>
        <taxon>Marinifilaceae</taxon>
        <taxon>Labilibaculum</taxon>
    </lineage>
</organism>
<dbReference type="Pfam" id="PF12705">
    <property type="entry name" value="PDDEXK_1"/>
    <property type="match status" value="1"/>
</dbReference>
<dbReference type="Proteomes" id="UP000233535">
    <property type="component" value="Unassembled WGS sequence"/>
</dbReference>
<dbReference type="InterPro" id="IPR011604">
    <property type="entry name" value="PDDEXK-like_dom_sf"/>
</dbReference>
<accession>A0A2N3I3N5</accession>
<reference evidence="2 3" key="1">
    <citation type="journal article" date="2017" name="Front. Microbiol.">
        <title>Labilibaculum manganireducens gen. nov., sp. nov. and Labilibaculum filiforme sp. nov., Novel Bacteroidetes Isolated from Subsurface Sediments of the Baltic Sea.</title>
        <authorList>
            <person name="Vandieken V."/>
            <person name="Marshall I.P."/>
            <person name="Niemann H."/>
            <person name="Engelen B."/>
            <person name="Cypionka H."/>
        </authorList>
    </citation>
    <scope>NUCLEOTIDE SEQUENCE [LARGE SCALE GENOMIC DNA]</scope>
    <source>
        <strain evidence="2 3">59.16B</strain>
    </source>
</reference>
<gene>
    <name evidence="2" type="ORF">BZG02_03530</name>
</gene>
<dbReference type="AlphaFoldDB" id="A0A2N3I3N5"/>
<evidence type="ECO:0000313" key="3">
    <source>
        <dbReference type="Proteomes" id="UP000233535"/>
    </source>
</evidence>
<proteinExistence type="predicted"/>
<feature type="domain" description="PD-(D/E)XK endonuclease-like" evidence="1">
    <location>
        <begin position="661"/>
        <end position="955"/>
    </location>
</feature>
<dbReference type="OrthoDB" id="9762792at2"/>
<dbReference type="SUPFAM" id="SSF52980">
    <property type="entry name" value="Restriction endonuclease-like"/>
    <property type="match status" value="1"/>
</dbReference>
<dbReference type="InterPro" id="IPR038726">
    <property type="entry name" value="PDDEXK_AddAB-type"/>
</dbReference>
<protein>
    <recommendedName>
        <fullName evidence="1">PD-(D/E)XK endonuclease-like domain-containing protein</fullName>
    </recommendedName>
</protein>
<evidence type="ECO:0000313" key="2">
    <source>
        <dbReference type="EMBL" id="PKQ64930.1"/>
    </source>
</evidence>
<dbReference type="RefSeq" id="WP_101260034.1">
    <property type="nucleotide sequence ID" value="NZ_MVDD01000002.1"/>
</dbReference>
<comment type="caution">
    <text evidence="2">The sequence shown here is derived from an EMBL/GenBank/DDBJ whole genome shotgun (WGS) entry which is preliminary data.</text>
</comment>
<dbReference type="InterPro" id="IPR011335">
    <property type="entry name" value="Restrct_endonuc-II-like"/>
</dbReference>
<dbReference type="SUPFAM" id="SSF52540">
    <property type="entry name" value="P-loop containing nucleoside triphosphate hydrolases"/>
    <property type="match status" value="1"/>
</dbReference>
<dbReference type="InterPro" id="IPR027417">
    <property type="entry name" value="P-loop_NTPase"/>
</dbReference>
<keyword evidence="3" id="KW-1185">Reference proteome</keyword>
<name>A0A2N3I3N5_9BACT</name>
<dbReference type="Gene3D" id="3.90.320.10">
    <property type="match status" value="1"/>
</dbReference>
<evidence type="ECO:0000259" key="1">
    <source>
        <dbReference type="Pfam" id="PF12705"/>
    </source>
</evidence>
<sequence>MNSFLRELINELYEKYGSNLSNCMLVFPNRRAGLFFSKYLNELIDKPVWAPKILTINDFFKTHSQLQTEDNLGLLFRLYKIYIQKMDVSESFDEFYHWGEMLLGDFDDLDKYRVNAKHLFQNLAEEKEIDNLFDYLTEEQIVAIQSFWSSFRPDKYSEHQKEFVKLWENLYLIYSDFRNQLEAEGLAYEGMASRKLLDNLEAGNIKIHEERVIFIGFNALNRCEQNLFDELKRQNKADFYWDYDESYLENPFHEAGLFLRENIKRFPSPKTNIRFNNIKNNKTKVEFVSLSSEVGQAKYAHTVVAEFCKNSEDALEETAIVLADEELLLPVLHSIPKIAKNVNVTMGYPAKNTPVASLLRLVIDLQKSVKNPAGEVSFHHKQVLALLNHQYLNSVNPELAHTITQDILTANRIEVPKSLIQGDPVLEKLFSPVSSVEQFSIYLLELLQGIYQKLETADEEKSLVDKIEQEYIYHLFLAIKRLNSLLNQHKIDLKQDTFYKILDKMIQSLSIPFEGEPLAGLQVMGILETRLLDFKKIVVLSMNEGKLPKTGAANSFVPYHLRKGFGMPTIDHQDAIFAYYFYRLIQRVEDLKLLYSTQSDGMRTGEMSRFLYQLKYESDFEIVENSPSYNISLQEAKPISVAKNERIQARLNEYCGENIRSFSPSALNTYMNCSLSFYFKYLAGLKEPDVVLEEIDAPTFGNLFHSVLEELYKPFRGKTIRKEDLEGLRKNKDLLDRFLKDAFRTIYFQLKEGQVMEIGGRNLLVFDILRKFIDRILVLDQKFAPFEIVSLEGKYNIKLSIGEKANRFVNISGLIDRVDKLGDTIRILDYKTGKADLIFKDIASLFEKEGKNKNKAAFQTLLYCLFYDDNYNPGAPISPGIYSLKEFFNNEFDCTLAQKEGRGNAIRVDDYRMFKAEFIEGLKELLEEIFNQDIPFSQVENKDICRTCVYSEICHR</sequence>
<dbReference type="EMBL" id="MVDD01000002">
    <property type="protein sequence ID" value="PKQ64930.1"/>
    <property type="molecule type" value="Genomic_DNA"/>
</dbReference>